<organism evidence="3 5">
    <name type="scientific">Saliniramus fredricksonii</name>
    <dbReference type="NCBI Taxonomy" id="1653334"/>
    <lineage>
        <taxon>Bacteria</taxon>
        <taxon>Pseudomonadati</taxon>
        <taxon>Pseudomonadota</taxon>
        <taxon>Alphaproteobacteria</taxon>
        <taxon>Hyphomicrobiales</taxon>
        <taxon>Salinarimonadaceae</taxon>
        <taxon>Saliniramus</taxon>
    </lineage>
</organism>
<dbReference type="Gene3D" id="3.30.70.120">
    <property type="match status" value="1"/>
</dbReference>
<dbReference type="Proteomes" id="UP000182800">
    <property type="component" value="Unassembled WGS sequence"/>
</dbReference>
<evidence type="ECO:0000313" key="6">
    <source>
        <dbReference type="Proteomes" id="UP000182800"/>
    </source>
</evidence>
<sequence length="107" mass="11823">MSDPDPVDLERIKVEILLDSPLVRRVEEAAERHGLTGWTVLPTLSGSGRSGRWRDDQVTGAASKVLFTTVCNREKAEAFTRELSPVLEAYGSVLLKSKVEVVRPGKF</sequence>
<name>A0A0P7X9H7_9HYPH</name>
<dbReference type="GO" id="GO:0030234">
    <property type="term" value="F:enzyme regulator activity"/>
    <property type="evidence" value="ECO:0007669"/>
    <property type="project" value="InterPro"/>
</dbReference>
<dbReference type="Proteomes" id="UP000050497">
    <property type="component" value="Unassembled WGS sequence"/>
</dbReference>
<evidence type="ECO:0000256" key="1">
    <source>
        <dbReference type="ARBA" id="ARBA00015681"/>
    </source>
</evidence>
<dbReference type="SUPFAM" id="SSF54913">
    <property type="entry name" value="GlnB-like"/>
    <property type="match status" value="1"/>
</dbReference>
<dbReference type="InterPro" id="IPR002187">
    <property type="entry name" value="N-reg_PII"/>
</dbReference>
<dbReference type="RefSeq" id="WP_074445750.1">
    <property type="nucleotide sequence ID" value="NZ_FMBM01000002.1"/>
</dbReference>
<proteinExistence type="predicted"/>
<gene>
    <name evidence="4" type="ORF">GA0071312_3195</name>
    <name evidence="3" type="ORF">HLUCCO17_05110</name>
</gene>
<protein>
    <recommendedName>
        <fullName evidence="1">Nitrogen regulatory protein P-II</fullName>
    </recommendedName>
</protein>
<dbReference type="InterPro" id="IPR015867">
    <property type="entry name" value="N-reg_PII/ATP_PRibTrfase_C"/>
</dbReference>
<reference evidence="3 5" key="1">
    <citation type="submission" date="2015-09" db="EMBL/GenBank/DDBJ databases">
        <title>Identification and resolution of microdiversity through metagenomic sequencing of parallel consortia.</title>
        <authorList>
            <person name="Nelson W.C."/>
            <person name="Romine M.F."/>
            <person name="Lindemann S.R."/>
        </authorList>
    </citation>
    <scope>NUCLEOTIDE SEQUENCE [LARGE SCALE GENOMIC DNA]</scope>
    <source>
        <strain evidence="3">HL-109</strain>
    </source>
</reference>
<reference evidence="4 6" key="2">
    <citation type="submission" date="2016-08" db="EMBL/GenBank/DDBJ databases">
        <authorList>
            <person name="Varghese N."/>
            <person name="Submissions Spin"/>
        </authorList>
    </citation>
    <scope>NUCLEOTIDE SEQUENCE [LARGE SCALE GENOMIC DNA]</scope>
    <source>
        <strain evidence="4 6">HL-109</strain>
    </source>
</reference>
<dbReference type="EMBL" id="FMBM01000002">
    <property type="protein sequence ID" value="SCC82214.1"/>
    <property type="molecule type" value="Genomic_DNA"/>
</dbReference>
<comment type="caution">
    <text evidence="3">The sequence shown here is derived from an EMBL/GenBank/DDBJ whole genome shotgun (WGS) entry which is preliminary data.</text>
</comment>
<dbReference type="STRING" id="1653334.GA0071312_3195"/>
<dbReference type="GO" id="GO:0006808">
    <property type="term" value="P:regulation of nitrogen utilization"/>
    <property type="evidence" value="ECO:0007669"/>
    <property type="project" value="InterPro"/>
</dbReference>
<dbReference type="EMBL" id="LJSX01000005">
    <property type="protein sequence ID" value="KPQ11861.1"/>
    <property type="molecule type" value="Genomic_DNA"/>
</dbReference>
<dbReference type="InterPro" id="IPR011322">
    <property type="entry name" value="N-reg_PII-like_a/b"/>
</dbReference>
<evidence type="ECO:0000313" key="4">
    <source>
        <dbReference type="EMBL" id="SCC82214.1"/>
    </source>
</evidence>
<dbReference type="OrthoDB" id="7595716at2"/>
<evidence type="ECO:0000256" key="2">
    <source>
        <dbReference type="ARBA" id="ARBA00025238"/>
    </source>
</evidence>
<dbReference type="AlphaFoldDB" id="A0A0P7X9H7"/>
<dbReference type="Pfam" id="PF00543">
    <property type="entry name" value="P-II"/>
    <property type="match status" value="1"/>
</dbReference>
<evidence type="ECO:0000313" key="3">
    <source>
        <dbReference type="EMBL" id="KPQ11861.1"/>
    </source>
</evidence>
<keyword evidence="6" id="KW-1185">Reference proteome</keyword>
<evidence type="ECO:0000313" key="5">
    <source>
        <dbReference type="Proteomes" id="UP000050497"/>
    </source>
</evidence>
<accession>A0A0P7X9H7</accession>
<comment type="function">
    <text evidence="2">In nitrogen-limiting conditions, when the ratio of Gln to 2-ketoglutarate decreases, P-II is uridylylated to P-II-UMP. P-II-UMP allows the deadenylation of glutamine synthetase (GS), thus activating the enzyme. Conversely, in nitrogen excess P-II is deuridylated and promotes the adenylation of GS. P-II indirectly controls the transcription of the GS gene (glnA). P-II prevents NR-II-catalyzed conversion of NR-I to NR-I-phosphate, the transcriptional activator of glnA. When P-II is uridylylated to P-II-UMP, these events are reversed.</text>
</comment>